<dbReference type="AlphaFoldDB" id="A0A8S9MAC1"/>
<comment type="caution">
    <text evidence="1">The sequence shown here is derived from an EMBL/GenBank/DDBJ whole genome shotgun (WGS) entry which is preliminary data.</text>
</comment>
<proteinExistence type="predicted"/>
<protein>
    <submittedName>
        <fullName evidence="1">Uncharacterized protein</fullName>
    </submittedName>
</protein>
<accession>A0A8S9MAC1</accession>
<organism evidence="1">
    <name type="scientific">Brassica cretica</name>
    <name type="common">Mustard</name>
    <dbReference type="NCBI Taxonomy" id="69181"/>
    <lineage>
        <taxon>Eukaryota</taxon>
        <taxon>Viridiplantae</taxon>
        <taxon>Streptophyta</taxon>
        <taxon>Embryophyta</taxon>
        <taxon>Tracheophyta</taxon>
        <taxon>Spermatophyta</taxon>
        <taxon>Magnoliopsida</taxon>
        <taxon>eudicotyledons</taxon>
        <taxon>Gunneridae</taxon>
        <taxon>Pentapetalae</taxon>
        <taxon>rosids</taxon>
        <taxon>malvids</taxon>
        <taxon>Brassicales</taxon>
        <taxon>Brassicaceae</taxon>
        <taxon>Brassiceae</taxon>
        <taxon>Brassica</taxon>
    </lineage>
</organism>
<evidence type="ECO:0000313" key="1">
    <source>
        <dbReference type="EMBL" id="KAF2614851.1"/>
    </source>
</evidence>
<reference evidence="1" key="1">
    <citation type="submission" date="2019-12" db="EMBL/GenBank/DDBJ databases">
        <title>Genome sequencing and annotation of Brassica cretica.</title>
        <authorList>
            <person name="Studholme D.J."/>
            <person name="Sarris P.F."/>
        </authorList>
    </citation>
    <scope>NUCLEOTIDE SEQUENCE</scope>
    <source>
        <strain evidence="1">PFS-102/07</strain>
        <tissue evidence="1">Leaf</tissue>
    </source>
</reference>
<name>A0A8S9MAC1_BRACR</name>
<sequence length="185" mass="21350">METTNCPCHKLYHMCLQVLYRRFEPNGESRGTVNLLYTAATQHYQSLVRKPGPPENPISVICTLSLLYDGKHYRSLIEITKDGEEKDLMWWDYENVPVPPQHHSDRYVRRPKGKGIITKHNQVADRRMQALIRKSIKEAQKVVLLTGSRFTWCSLIFGIPQLLNARELVWLNLDAQVATPGQSHV</sequence>
<gene>
    <name evidence="1" type="ORF">F2Q70_00010840</name>
</gene>
<dbReference type="EMBL" id="QGKY02000089">
    <property type="protein sequence ID" value="KAF2614851.1"/>
    <property type="molecule type" value="Genomic_DNA"/>
</dbReference>